<name>A0A7G5XGB0_9BACT</name>
<organism evidence="2 3">
    <name type="scientific">Lacibacter sediminis</name>
    <dbReference type="NCBI Taxonomy" id="2760713"/>
    <lineage>
        <taxon>Bacteria</taxon>
        <taxon>Pseudomonadati</taxon>
        <taxon>Bacteroidota</taxon>
        <taxon>Chitinophagia</taxon>
        <taxon>Chitinophagales</taxon>
        <taxon>Chitinophagaceae</taxon>
        <taxon>Lacibacter</taxon>
    </lineage>
</organism>
<gene>
    <name evidence="2" type="ORF">H4075_21045</name>
</gene>
<accession>A0A7G5XGB0</accession>
<evidence type="ECO:0000313" key="2">
    <source>
        <dbReference type="EMBL" id="QNA44513.1"/>
    </source>
</evidence>
<dbReference type="AlphaFoldDB" id="A0A7G5XGB0"/>
<sequence length="245" mass="28298">MKKLTLYIIVFLFAKTGAAQIQLTGTVYDSTKRNVVMSVQVICTCGTMSFTDSAGNYSIYVGAKDSVFFFFSNRPTQKFAVASIKDYASFDISIQMHVPGRYKQLKEIIVYGKNRKQDSIDNRVQYDKVFNFDKGGVRFSASNPEAGMSAGVDLDALINVFRFRRNRSMARFQERLIREEQNRYIDYRFNKTIVLRLTTLKEGPALDEFLQRYRPEYDILTQVLDIELYQYIQTAAKAFQKEKGL</sequence>
<dbReference type="RefSeq" id="WP_182802781.1">
    <property type="nucleotide sequence ID" value="NZ_CP060007.1"/>
</dbReference>
<dbReference type="Proteomes" id="UP000515344">
    <property type="component" value="Chromosome"/>
</dbReference>
<dbReference type="KEGG" id="lacs:H4075_21045"/>
<dbReference type="EMBL" id="CP060007">
    <property type="protein sequence ID" value="QNA44513.1"/>
    <property type="molecule type" value="Genomic_DNA"/>
</dbReference>
<proteinExistence type="predicted"/>
<feature type="chain" id="PRO_5028881430" description="Carboxypeptidase-like regulatory domain-containing protein" evidence="1">
    <location>
        <begin position="22"/>
        <end position="245"/>
    </location>
</feature>
<keyword evidence="1" id="KW-0732">Signal</keyword>
<feature type="signal peptide" evidence="1">
    <location>
        <begin position="1"/>
        <end position="21"/>
    </location>
</feature>
<evidence type="ECO:0000256" key="1">
    <source>
        <dbReference type="SAM" id="SignalP"/>
    </source>
</evidence>
<protein>
    <recommendedName>
        <fullName evidence="4">Carboxypeptidase-like regulatory domain-containing protein</fullName>
    </recommendedName>
</protein>
<reference evidence="3" key="1">
    <citation type="submission" date="2020-08" db="EMBL/GenBank/DDBJ databases">
        <title>Lacibacter sp. S13-6-6 genome sequencing.</title>
        <authorList>
            <person name="Jin L."/>
        </authorList>
    </citation>
    <scope>NUCLEOTIDE SEQUENCE [LARGE SCALE GENOMIC DNA]</scope>
    <source>
        <strain evidence="3">S13-6-6</strain>
    </source>
</reference>
<evidence type="ECO:0008006" key="4">
    <source>
        <dbReference type="Google" id="ProtNLM"/>
    </source>
</evidence>
<evidence type="ECO:0000313" key="3">
    <source>
        <dbReference type="Proteomes" id="UP000515344"/>
    </source>
</evidence>
<keyword evidence="3" id="KW-1185">Reference proteome</keyword>